<gene>
    <name evidence="1" type="ORF">KK078_03180</name>
</gene>
<name>A0AAP2D6W8_9BACT</name>
<dbReference type="RefSeq" id="WP_254088791.1">
    <property type="nucleotide sequence ID" value="NZ_JAHESC010000003.1"/>
</dbReference>
<evidence type="ECO:0000313" key="1">
    <source>
        <dbReference type="EMBL" id="MBT1685540.1"/>
    </source>
</evidence>
<keyword evidence="2" id="KW-1185">Reference proteome</keyword>
<accession>A0AAP2D6W8</accession>
<dbReference type="SUPFAM" id="SSF52540">
    <property type="entry name" value="P-loop containing nucleoside triphosphate hydrolases"/>
    <property type="match status" value="1"/>
</dbReference>
<dbReference type="PANTHER" id="PTHR39206:SF1">
    <property type="entry name" value="SLL8004 PROTEIN"/>
    <property type="match status" value="1"/>
</dbReference>
<dbReference type="Gene3D" id="3.40.50.300">
    <property type="entry name" value="P-loop containing nucleotide triphosphate hydrolases"/>
    <property type="match status" value="1"/>
</dbReference>
<evidence type="ECO:0000313" key="2">
    <source>
        <dbReference type="Proteomes" id="UP001319180"/>
    </source>
</evidence>
<dbReference type="AlphaFoldDB" id="A0AAP2D6W8"/>
<proteinExistence type="predicted"/>
<organism evidence="1 2">
    <name type="scientific">Dawidia soli</name>
    <dbReference type="NCBI Taxonomy" id="2782352"/>
    <lineage>
        <taxon>Bacteria</taxon>
        <taxon>Pseudomonadati</taxon>
        <taxon>Bacteroidota</taxon>
        <taxon>Cytophagia</taxon>
        <taxon>Cytophagales</taxon>
        <taxon>Chryseotaleaceae</taxon>
        <taxon>Dawidia</taxon>
    </lineage>
</organism>
<dbReference type="EMBL" id="JAHESC010000003">
    <property type="protein sequence ID" value="MBT1685540.1"/>
    <property type="molecule type" value="Genomic_DNA"/>
</dbReference>
<reference evidence="1 2" key="1">
    <citation type="submission" date="2021-05" db="EMBL/GenBank/DDBJ databases">
        <title>A Polyphasic approach of four new species of the genus Ohtaekwangia: Ohtaekwangia histidinii sp. nov., Ohtaekwangia cretensis sp. nov., Ohtaekwangia indiensis sp. nov., Ohtaekwangia reichenbachii sp. nov. from diverse environment.</title>
        <authorList>
            <person name="Octaviana S."/>
        </authorList>
    </citation>
    <scope>NUCLEOTIDE SEQUENCE [LARGE SCALE GENOMIC DNA]</scope>
    <source>
        <strain evidence="1 2">PWU37</strain>
    </source>
</reference>
<dbReference type="Proteomes" id="UP001319180">
    <property type="component" value="Unassembled WGS sequence"/>
</dbReference>
<comment type="caution">
    <text evidence="1">The sequence shown here is derived from an EMBL/GenBank/DDBJ whole genome shotgun (WGS) entry which is preliminary data.</text>
</comment>
<dbReference type="PANTHER" id="PTHR39206">
    <property type="entry name" value="SLL8004 PROTEIN"/>
    <property type="match status" value="1"/>
</dbReference>
<protein>
    <submittedName>
        <fullName evidence="1">Zeta toxin family protein</fullName>
    </submittedName>
</protein>
<sequence length="202" mass="23127">MATLSIIAGPNGAGKSTYSKNLLAELGIDAFDFDKEFDQRWRVFSYDPIVKQGIRDATQEFFITQRETALFTRSNFAFETNYHAEAIIATIEAFKEHGFKTKLHYIFLENIDLSIQRVKQRVLEGGLGVDNNTIRKRFVNGLRLLNTTFQLFDTVSLRCSSEGILRNIADIQPKTKRAILFNEIPAALTPFIPDLYQFIHQK</sequence>
<dbReference type="InterPro" id="IPR027417">
    <property type="entry name" value="P-loop_NTPase"/>
</dbReference>